<dbReference type="PANTHER" id="PTHR31306">
    <property type="entry name" value="ALPHA-1,6-MANNOSYLTRANSFERASE MNN11-RELATED"/>
    <property type="match status" value="1"/>
</dbReference>
<evidence type="ECO:0000313" key="5">
    <source>
        <dbReference type="Proteomes" id="UP000738349"/>
    </source>
</evidence>
<accession>A0A9P9FVL9</accession>
<dbReference type="OrthoDB" id="407658at2759"/>
<protein>
    <submittedName>
        <fullName evidence="4">Galactosyl transferase GMA12/MNN10 family-domain-containing protein</fullName>
    </submittedName>
</protein>
<keyword evidence="5" id="KW-1185">Reference proteome</keyword>
<dbReference type="Gene3D" id="3.90.550.10">
    <property type="entry name" value="Spore Coat Polysaccharide Biosynthesis Protein SpsA, Chain A"/>
    <property type="match status" value="1"/>
</dbReference>
<keyword evidence="2" id="KW-0328">Glycosyltransferase</keyword>
<name>A0A9P9FVL9_9HYPO</name>
<dbReference type="GO" id="GO:0000139">
    <property type="term" value="C:Golgi membrane"/>
    <property type="evidence" value="ECO:0007669"/>
    <property type="project" value="TreeGrafter"/>
</dbReference>
<evidence type="ECO:0000256" key="1">
    <source>
        <dbReference type="ARBA" id="ARBA00005664"/>
    </source>
</evidence>
<comment type="caution">
    <text evidence="4">The sequence shown here is derived from an EMBL/GenBank/DDBJ whole genome shotgun (WGS) entry which is preliminary data.</text>
</comment>
<gene>
    <name evidence="4" type="ORF">EDB81DRAFT_773961</name>
</gene>
<dbReference type="SUPFAM" id="SSF53448">
    <property type="entry name" value="Nucleotide-diphospho-sugar transferases"/>
    <property type="match status" value="1"/>
</dbReference>
<dbReference type="GO" id="GO:0016757">
    <property type="term" value="F:glycosyltransferase activity"/>
    <property type="evidence" value="ECO:0007669"/>
    <property type="project" value="UniProtKB-KW"/>
</dbReference>
<dbReference type="InterPro" id="IPR029044">
    <property type="entry name" value="Nucleotide-diphossugar_trans"/>
</dbReference>
<dbReference type="Proteomes" id="UP000738349">
    <property type="component" value="Unassembled WGS sequence"/>
</dbReference>
<sequence>MSQQSKLSRSAIPFTLKAAFLLFSLFLGYQAFLVYNQWEEPRVINSVLQNDAITLLHPHGGSECLPRFNSYHFVKKSDLVRTSCQQISSYSFPSVRIGTVTAHYGEVQQHYQKALQTHLMYSLIHDTPLEVMCSTVLDSVWNKPAFVLALLLDEMMKPQEERLEWIFWVDQDTLILDQCRPVSSFLPPEALQAHLKVDIGNAGAKDDPNDETHLIIGKDWNGINAGVFLVRVNQWAIELFSDLVAFRHFQPNVTLPFAEQSALEFLMSEPRFQRNVQGVPQVWFNAYPGDSPTEFEERDDKEGLEDQHARRGDFLLHFAGLPDKEKLINEWVDMLDRQKNPWQPERILRNSTKSIQTIWSQLGHHAK</sequence>
<reference evidence="4" key="1">
    <citation type="journal article" date="2021" name="Nat. Commun.">
        <title>Genetic determinants of endophytism in the Arabidopsis root mycobiome.</title>
        <authorList>
            <person name="Mesny F."/>
            <person name="Miyauchi S."/>
            <person name="Thiergart T."/>
            <person name="Pickel B."/>
            <person name="Atanasova L."/>
            <person name="Karlsson M."/>
            <person name="Huettel B."/>
            <person name="Barry K.W."/>
            <person name="Haridas S."/>
            <person name="Chen C."/>
            <person name="Bauer D."/>
            <person name="Andreopoulos W."/>
            <person name="Pangilinan J."/>
            <person name="LaButti K."/>
            <person name="Riley R."/>
            <person name="Lipzen A."/>
            <person name="Clum A."/>
            <person name="Drula E."/>
            <person name="Henrissat B."/>
            <person name="Kohler A."/>
            <person name="Grigoriev I.V."/>
            <person name="Martin F.M."/>
            <person name="Hacquard S."/>
        </authorList>
    </citation>
    <scope>NUCLEOTIDE SEQUENCE</scope>
    <source>
        <strain evidence="4">MPI-CAGE-AT-0147</strain>
    </source>
</reference>
<dbReference type="GO" id="GO:0006487">
    <property type="term" value="P:protein N-linked glycosylation"/>
    <property type="evidence" value="ECO:0007669"/>
    <property type="project" value="TreeGrafter"/>
</dbReference>
<dbReference type="InterPro" id="IPR008630">
    <property type="entry name" value="Glyco_trans_34"/>
</dbReference>
<evidence type="ECO:0000256" key="2">
    <source>
        <dbReference type="ARBA" id="ARBA00022676"/>
    </source>
</evidence>
<proteinExistence type="inferred from homology"/>
<comment type="similarity">
    <text evidence="1">Belongs to the glycosyltransferase 34 family.</text>
</comment>
<organism evidence="4 5">
    <name type="scientific">Dactylonectria macrodidyma</name>
    <dbReference type="NCBI Taxonomy" id="307937"/>
    <lineage>
        <taxon>Eukaryota</taxon>
        <taxon>Fungi</taxon>
        <taxon>Dikarya</taxon>
        <taxon>Ascomycota</taxon>
        <taxon>Pezizomycotina</taxon>
        <taxon>Sordariomycetes</taxon>
        <taxon>Hypocreomycetidae</taxon>
        <taxon>Hypocreales</taxon>
        <taxon>Nectriaceae</taxon>
        <taxon>Dactylonectria</taxon>
    </lineage>
</organism>
<evidence type="ECO:0000256" key="3">
    <source>
        <dbReference type="ARBA" id="ARBA00022679"/>
    </source>
</evidence>
<dbReference type="FunFam" id="3.90.550.10:FF:000237">
    <property type="entry name" value="WGS project CABT00000000 data, contig 2.1"/>
    <property type="match status" value="1"/>
</dbReference>
<dbReference type="Pfam" id="PF05637">
    <property type="entry name" value="Glyco_transf_34"/>
    <property type="match status" value="1"/>
</dbReference>
<keyword evidence="3 4" id="KW-0808">Transferase</keyword>
<dbReference type="PANTHER" id="PTHR31306:SF8">
    <property type="entry name" value="GLYCOSYLTRANSFERASE FAMILY 34 PROTEIN"/>
    <property type="match status" value="1"/>
</dbReference>
<dbReference type="EMBL" id="JAGMUV010000001">
    <property type="protein sequence ID" value="KAH7177082.1"/>
    <property type="molecule type" value="Genomic_DNA"/>
</dbReference>
<dbReference type="AlphaFoldDB" id="A0A9P9FVL9"/>
<evidence type="ECO:0000313" key="4">
    <source>
        <dbReference type="EMBL" id="KAH7177082.1"/>
    </source>
</evidence>